<keyword evidence="5" id="KW-0479">Metal-binding</keyword>
<keyword evidence="7" id="KW-0411">Iron-sulfur</keyword>
<keyword evidence="8" id="KW-0456">Lyase</keyword>
<gene>
    <name evidence="11" type="ORF">VNI00_002722</name>
</gene>
<evidence type="ECO:0000313" key="11">
    <source>
        <dbReference type="EMBL" id="KAK7056170.1"/>
    </source>
</evidence>
<dbReference type="Proteomes" id="UP001383192">
    <property type="component" value="Unassembled WGS sequence"/>
</dbReference>
<evidence type="ECO:0000256" key="5">
    <source>
        <dbReference type="ARBA" id="ARBA00022723"/>
    </source>
</evidence>
<evidence type="ECO:0000256" key="7">
    <source>
        <dbReference type="ARBA" id="ARBA00023014"/>
    </source>
</evidence>
<dbReference type="AlphaFoldDB" id="A0AAW0DXN2"/>
<comment type="pathway">
    <text evidence="2">Carbohydrate biosynthesis; gluconeogenesis.</text>
</comment>
<dbReference type="GO" id="GO:0046872">
    <property type="term" value="F:metal ion binding"/>
    <property type="evidence" value="ECO:0007669"/>
    <property type="project" value="UniProtKB-KW"/>
</dbReference>
<evidence type="ECO:0000256" key="1">
    <source>
        <dbReference type="ARBA" id="ARBA00001966"/>
    </source>
</evidence>
<evidence type="ECO:0000259" key="10">
    <source>
        <dbReference type="Pfam" id="PF03313"/>
    </source>
</evidence>
<keyword evidence="3" id="KW-0312">Gluconeogenesis</keyword>
<keyword evidence="12" id="KW-1185">Reference proteome</keyword>
<evidence type="ECO:0000256" key="9">
    <source>
        <dbReference type="SAM" id="MobiDB-lite"/>
    </source>
</evidence>
<evidence type="ECO:0000256" key="8">
    <source>
        <dbReference type="ARBA" id="ARBA00023239"/>
    </source>
</evidence>
<protein>
    <recommendedName>
        <fullName evidence="10">Serine dehydratase-like alpha subunit domain-containing protein</fullName>
    </recommendedName>
</protein>
<accession>A0AAW0DXN2</accession>
<comment type="caution">
    <text evidence="11">The sequence shown here is derived from an EMBL/GenBank/DDBJ whole genome shotgun (WGS) entry which is preliminary data.</text>
</comment>
<proteinExistence type="predicted"/>
<dbReference type="InterPro" id="IPR051318">
    <property type="entry name" value="Fe-S_L-Ser"/>
</dbReference>
<keyword evidence="4" id="KW-0004">4Fe-4S</keyword>
<organism evidence="11 12">
    <name type="scientific">Paramarasmius palmivorus</name>
    <dbReference type="NCBI Taxonomy" id="297713"/>
    <lineage>
        <taxon>Eukaryota</taxon>
        <taxon>Fungi</taxon>
        <taxon>Dikarya</taxon>
        <taxon>Basidiomycota</taxon>
        <taxon>Agaricomycotina</taxon>
        <taxon>Agaricomycetes</taxon>
        <taxon>Agaricomycetidae</taxon>
        <taxon>Agaricales</taxon>
        <taxon>Marasmiineae</taxon>
        <taxon>Marasmiaceae</taxon>
        <taxon>Paramarasmius</taxon>
    </lineage>
</organism>
<sequence>MSIFRIWSVMDECIRTGVSSTATTLPGRLGLRRRAPALYRRLMRGFYPGIAASPNLGRIEGGHRTAAIERPLEDEEQATQDDFEPQPHSLSRGPKKATRVVGSFDHPLLPHPPRNTNIPAMDFLSCYAIAVNEVNASGGRIVTSPTNGAAGVIPAVLKYIIEFVSDDPEKSVMTFLLTASAIGMLFKRGSTISAAEGGCQAEVGVACSMASAGFAACMGASPETVLQAAEIGIEHNLGLTCDPIDGLVQVPCIERNSLGAVKAITAAQLSLASQGVYSVTLDEAIEAMRLTATDMSVKYKETSLSTTDESRLVHDPEFFICASLSSTLPALIRTLIQNGYLDDETVVAWDLIQVGGTYVT</sequence>
<evidence type="ECO:0000256" key="4">
    <source>
        <dbReference type="ARBA" id="ARBA00022485"/>
    </source>
</evidence>
<reference evidence="11 12" key="1">
    <citation type="submission" date="2024-01" db="EMBL/GenBank/DDBJ databases">
        <title>A draft genome for a cacao thread blight-causing isolate of Paramarasmius palmivorus.</title>
        <authorList>
            <person name="Baruah I.K."/>
            <person name="Bukari Y."/>
            <person name="Amoako-Attah I."/>
            <person name="Meinhardt L.W."/>
            <person name="Bailey B.A."/>
            <person name="Cohen S.P."/>
        </authorList>
    </citation>
    <scope>NUCLEOTIDE SEQUENCE [LARGE SCALE GENOMIC DNA]</scope>
    <source>
        <strain evidence="11 12">GH-12</strain>
    </source>
</reference>
<keyword evidence="6" id="KW-0408">Iron</keyword>
<evidence type="ECO:0000256" key="2">
    <source>
        <dbReference type="ARBA" id="ARBA00004742"/>
    </source>
</evidence>
<dbReference type="GO" id="GO:0006094">
    <property type="term" value="P:gluconeogenesis"/>
    <property type="evidence" value="ECO:0007669"/>
    <property type="project" value="UniProtKB-KW"/>
</dbReference>
<comment type="cofactor">
    <cofactor evidence="1">
        <name>[4Fe-4S] cluster</name>
        <dbReference type="ChEBI" id="CHEBI:49883"/>
    </cofactor>
</comment>
<dbReference type="PANTHER" id="PTHR30182:SF1">
    <property type="entry name" value="L-SERINE DEHYDRATASE 1"/>
    <property type="match status" value="1"/>
</dbReference>
<dbReference type="Pfam" id="PF03313">
    <property type="entry name" value="SDH_alpha"/>
    <property type="match status" value="1"/>
</dbReference>
<feature type="compositionally biased region" description="Acidic residues" evidence="9">
    <location>
        <begin position="75"/>
        <end position="84"/>
    </location>
</feature>
<evidence type="ECO:0000256" key="6">
    <source>
        <dbReference type="ARBA" id="ARBA00023004"/>
    </source>
</evidence>
<dbReference type="EMBL" id="JAYKXP010000007">
    <property type="protein sequence ID" value="KAK7056170.1"/>
    <property type="molecule type" value="Genomic_DNA"/>
</dbReference>
<feature type="region of interest" description="Disordered" evidence="9">
    <location>
        <begin position="75"/>
        <end position="97"/>
    </location>
</feature>
<dbReference type="GO" id="GO:0003941">
    <property type="term" value="F:L-serine ammonia-lyase activity"/>
    <property type="evidence" value="ECO:0007669"/>
    <property type="project" value="TreeGrafter"/>
</dbReference>
<feature type="domain" description="Serine dehydratase-like alpha subunit" evidence="10">
    <location>
        <begin position="5"/>
        <end position="304"/>
    </location>
</feature>
<dbReference type="GO" id="GO:0051539">
    <property type="term" value="F:4 iron, 4 sulfur cluster binding"/>
    <property type="evidence" value="ECO:0007669"/>
    <property type="project" value="UniProtKB-KW"/>
</dbReference>
<dbReference type="InterPro" id="IPR005130">
    <property type="entry name" value="Ser_deHydtase-like_asu"/>
</dbReference>
<evidence type="ECO:0000313" key="12">
    <source>
        <dbReference type="Proteomes" id="UP001383192"/>
    </source>
</evidence>
<evidence type="ECO:0000256" key="3">
    <source>
        <dbReference type="ARBA" id="ARBA00022432"/>
    </source>
</evidence>
<name>A0AAW0DXN2_9AGAR</name>
<dbReference type="PANTHER" id="PTHR30182">
    <property type="entry name" value="L-SERINE DEHYDRATASE"/>
    <property type="match status" value="1"/>
</dbReference>